<dbReference type="FunFam" id="3.10.450.10:FF:000001">
    <property type="entry name" value="Cystatin-A"/>
    <property type="match status" value="1"/>
</dbReference>
<evidence type="ECO:0000256" key="3">
    <source>
        <dbReference type="ARBA" id="ARBA00022490"/>
    </source>
</evidence>
<protein>
    <recommendedName>
        <fullName evidence="7">Cystatin domain-containing protein</fullName>
    </recommendedName>
</protein>
<comment type="similarity">
    <text evidence="2">Belongs to the cystatin family.</text>
</comment>
<evidence type="ECO:0000256" key="2">
    <source>
        <dbReference type="ARBA" id="ARBA00009403"/>
    </source>
</evidence>
<keyword evidence="5" id="KW-0789">Thiol protease inhibitor</keyword>
<keyword evidence="3" id="KW-0963">Cytoplasm</keyword>
<name>A0A8J6C5M8_ELECQ</name>
<comment type="subcellular location">
    <subcellularLocation>
        <location evidence="1">Cytoplasm</location>
    </subcellularLocation>
</comment>
<keyword evidence="4" id="KW-0646">Protease inhibitor</keyword>
<dbReference type="SUPFAM" id="SSF54403">
    <property type="entry name" value="Cystatin/monellin"/>
    <property type="match status" value="1"/>
</dbReference>
<keyword evidence="9" id="KW-1185">Reference proteome</keyword>
<sequence>MAGTTNEQAGEPIPHRLGGFGDEKPATEEIQEIVDSVKYDFLKQSGANATKFVALYYQSQVVAGTNYRIKVDIGGDCYCLEIFVPLPYTGNKPELTSYKKKETCKDVCHS</sequence>
<dbReference type="InterPro" id="IPR000010">
    <property type="entry name" value="Cystatin_dom"/>
</dbReference>
<evidence type="ECO:0000256" key="6">
    <source>
        <dbReference type="SAM" id="MobiDB-lite"/>
    </source>
</evidence>
<reference evidence="8" key="1">
    <citation type="thesis" date="2020" institute="ProQuest LLC" country="789 East Eisenhower Parkway, Ann Arbor, MI, USA">
        <title>Comparative Genomics and Chromosome Evolution.</title>
        <authorList>
            <person name="Mudd A.B."/>
        </authorList>
    </citation>
    <scope>NUCLEOTIDE SEQUENCE</scope>
    <source>
        <strain evidence="8">HN-11 Male</strain>
        <tissue evidence="8">Kidney and liver</tissue>
    </source>
</reference>
<evidence type="ECO:0000313" key="9">
    <source>
        <dbReference type="Proteomes" id="UP000770717"/>
    </source>
</evidence>
<dbReference type="Proteomes" id="UP000770717">
    <property type="component" value="Unassembled WGS sequence"/>
</dbReference>
<dbReference type="PANTHER" id="PTHR11414:SF20">
    <property type="entry name" value="CYSTATIN-A"/>
    <property type="match status" value="1"/>
</dbReference>
<dbReference type="PRINTS" id="PR00295">
    <property type="entry name" value="STEFINA"/>
</dbReference>
<dbReference type="CDD" id="cd00042">
    <property type="entry name" value="CY"/>
    <property type="match status" value="1"/>
</dbReference>
<dbReference type="InterPro" id="IPR046350">
    <property type="entry name" value="Cystatin_sf"/>
</dbReference>
<gene>
    <name evidence="8" type="ORF">GDO78_020780</name>
</gene>
<accession>A0A8J6C5M8</accession>
<organism evidence="8 9">
    <name type="scientific">Eleutherodactylus coqui</name>
    <name type="common">Puerto Rican coqui</name>
    <dbReference type="NCBI Taxonomy" id="57060"/>
    <lineage>
        <taxon>Eukaryota</taxon>
        <taxon>Metazoa</taxon>
        <taxon>Chordata</taxon>
        <taxon>Craniata</taxon>
        <taxon>Vertebrata</taxon>
        <taxon>Euteleostomi</taxon>
        <taxon>Amphibia</taxon>
        <taxon>Batrachia</taxon>
        <taxon>Anura</taxon>
        <taxon>Neobatrachia</taxon>
        <taxon>Hyloidea</taxon>
        <taxon>Eleutherodactylidae</taxon>
        <taxon>Eleutherodactylinae</taxon>
        <taxon>Eleutherodactylus</taxon>
        <taxon>Eleutherodactylus</taxon>
    </lineage>
</organism>
<dbReference type="InterPro" id="IPR001713">
    <property type="entry name" value="Prot_inh_stefin"/>
</dbReference>
<evidence type="ECO:0000313" key="8">
    <source>
        <dbReference type="EMBL" id="KAG9463927.1"/>
    </source>
</evidence>
<dbReference type="GO" id="GO:0004869">
    <property type="term" value="F:cysteine-type endopeptidase inhibitor activity"/>
    <property type="evidence" value="ECO:0007669"/>
    <property type="project" value="UniProtKB-KW"/>
</dbReference>
<dbReference type="InterPro" id="IPR018073">
    <property type="entry name" value="Prot_inh_cystat_CS"/>
</dbReference>
<feature type="domain" description="Cystatin" evidence="7">
    <location>
        <begin position="18"/>
        <end position="105"/>
    </location>
</feature>
<evidence type="ECO:0000259" key="7">
    <source>
        <dbReference type="Pfam" id="PF00031"/>
    </source>
</evidence>
<feature type="region of interest" description="Disordered" evidence="6">
    <location>
        <begin position="1"/>
        <end position="22"/>
    </location>
</feature>
<comment type="caution">
    <text evidence="8">The sequence shown here is derived from an EMBL/GenBank/DDBJ whole genome shotgun (WGS) entry which is preliminary data.</text>
</comment>
<dbReference type="Pfam" id="PF00031">
    <property type="entry name" value="Cystatin"/>
    <property type="match status" value="1"/>
</dbReference>
<evidence type="ECO:0000256" key="1">
    <source>
        <dbReference type="ARBA" id="ARBA00004496"/>
    </source>
</evidence>
<dbReference type="GO" id="GO:0005829">
    <property type="term" value="C:cytosol"/>
    <property type="evidence" value="ECO:0007669"/>
    <property type="project" value="TreeGrafter"/>
</dbReference>
<dbReference type="EMBL" id="WNTK01005453">
    <property type="protein sequence ID" value="KAG9463927.1"/>
    <property type="molecule type" value="Genomic_DNA"/>
</dbReference>
<dbReference type="AlphaFoldDB" id="A0A8J6C5M8"/>
<evidence type="ECO:0000256" key="4">
    <source>
        <dbReference type="ARBA" id="ARBA00022690"/>
    </source>
</evidence>
<dbReference type="Gene3D" id="3.10.450.10">
    <property type="match status" value="1"/>
</dbReference>
<dbReference type="PROSITE" id="PS00287">
    <property type="entry name" value="CYSTATIN"/>
    <property type="match status" value="1"/>
</dbReference>
<dbReference type="PANTHER" id="PTHR11414">
    <property type="entry name" value="CYSTATIN FAMILY MEMBER"/>
    <property type="match status" value="1"/>
</dbReference>
<evidence type="ECO:0000256" key="5">
    <source>
        <dbReference type="ARBA" id="ARBA00022704"/>
    </source>
</evidence>
<dbReference type="OrthoDB" id="2429551at2759"/>
<proteinExistence type="inferred from homology"/>